<evidence type="ECO:0000259" key="12">
    <source>
        <dbReference type="Pfam" id="PF20510"/>
    </source>
</evidence>
<dbReference type="EMBL" id="KB822706">
    <property type="protein sequence ID" value="ETI21748.1"/>
    <property type="molecule type" value="Genomic_DNA"/>
</dbReference>
<accession>V9D620</accession>
<dbReference type="Pfam" id="PF20510">
    <property type="entry name" value="HgmA_N"/>
    <property type="match status" value="1"/>
</dbReference>
<organism evidence="13 14">
    <name type="scientific">Cladophialophora carrionii CBS 160.54</name>
    <dbReference type="NCBI Taxonomy" id="1279043"/>
    <lineage>
        <taxon>Eukaryota</taxon>
        <taxon>Fungi</taxon>
        <taxon>Dikarya</taxon>
        <taxon>Ascomycota</taxon>
        <taxon>Pezizomycotina</taxon>
        <taxon>Eurotiomycetes</taxon>
        <taxon>Chaetothyriomycetidae</taxon>
        <taxon>Chaetothyriales</taxon>
        <taxon>Herpotrichiellaceae</taxon>
        <taxon>Cladophialophora</taxon>
    </lineage>
</organism>
<evidence type="ECO:0000256" key="4">
    <source>
        <dbReference type="ARBA" id="ARBA00013127"/>
    </source>
</evidence>
<dbReference type="InterPro" id="IPR046451">
    <property type="entry name" value="HgmA_C"/>
</dbReference>
<evidence type="ECO:0000256" key="7">
    <source>
        <dbReference type="ARBA" id="ARBA00023002"/>
    </source>
</evidence>
<name>V9D620_9EURO</name>
<dbReference type="PANTHER" id="PTHR11056">
    <property type="entry name" value="HOMOGENTISATE 1,2-DIOXYGENASE"/>
    <property type="match status" value="1"/>
</dbReference>
<dbReference type="InterPro" id="IPR005708">
    <property type="entry name" value="Homogentis_dOase"/>
</dbReference>
<dbReference type="PANTHER" id="PTHR11056:SF0">
    <property type="entry name" value="HOMOGENTISATE 1,2-DIOXYGENASE"/>
    <property type="match status" value="1"/>
</dbReference>
<dbReference type="GO" id="GO:0004411">
    <property type="term" value="F:homogentisate 1,2-dioxygenase activity"/>
    <property type="evidence" value="ECO:0007669"/>
    <property type="project" value="UniProtKB-EC"/>
</dbReference>
<evidence type="ECO:0000256" key="2">
    <source>
        <dbReference type="ARBA" id="ARBA00004704"/>
    </source>
</evidence>
<feature type="binding site" evidence="10">
    <location>
        <position position="357"/>
    </location>
    <ligand>
        <name>Fe cation</name>
        <dbReference type="ChEBI" id="CHEBI:24875"/>
    </ligand>
</feature>
<evidence type="ECO:0000259" key="11">
    <source>
        <dbReference type="Pfam" id="PF04209"/>
    </source>
</evidence>
<feature type="domain" description="Homogentisate 1,2-dioxygenase C-terminal" evidence="11">
    <location>
        <begin position="301"/>
        <end position="447"/>
    </location>
</feature>
<keyword evidence="6 13" id="KW-0223">Dioxygenase</keyword>
<dbReference type="GO" id="GO:0006570">
    <property type="term" value="P:tyrosine metabolic process"/>
    <property type="evidence" value="ECO:0007669"/>
    <property type="project" value="InterPro"/>
</dbReference>
<protein>
    <recommendedName>
        <fullName evidence="4">homogentisate 1,2-dioxygenase</fullName>
        <ecNumber evidence="4">1.13.11.5</ecNumber>
    </recommendedName>
</protein>
<comment type="pathway">
    <text evidence="2">Amino-acid degradation; L-phenylalanine degradation; acetoacetate and fumarate from L-phenylalanine: step 4/6.</text>
</comment>
<evidence type="ECO:0000256" key="5">
    <source>
        <dbReference type="ARBA" id="ARBA00022723"/>
    </source>
</evidence>
<dbReference type="GO" id="GO:0046872">
    <property type="term" value="F:metal ion binding"/>
    <property type="evidence" value="ECO:0007669"/>
    <property type="project" value="UniProtKB-KW"/>
</dbReference>
<evidence type="ECO:0000313" key="13">
    <source>
        <dbReference type="EMBL" id="ETI21748.1"/>
    </source>
</evidence>
<dbReference type="InterPro" id="IPR014710">
    <property type="entry name" value="RmlC-like_jellyroll"/>
</dbReference>
<keyword evidence="5 10" id="KW-0479">Metal-binding</keyword>
<dbReference type="VEuPathDB" id="FungiDB:G647_05817"/>
<dbReference type="InterPro" id="IPR011051">
    <property type="entry name" value="RmlC_Cupin_sf"/>
</dbReference>
<evidence type="ECO:0000256" key="3">
    <source>
        <dbReference type="ARBA" id="ARBA00007757"/>
    </source>
</evidence>
<dbReference type="SUPFAM" id="SSF51182">
    <property type="entry name" value="RmlC-like cupins"/>
    <property type="match status" value="1"/>
</dbReference>
<dbReference type="EC" id="1.13.11.5" evidence="4"/>
<dbReference type="Pfam" id="PF04209">
    <property type="entry name" value="HgmA_C"/>
    <property type="match status" value="1"/>
</dbReference>
<feature type="active site" description="Proton acceptor" evidence="9">
    <location>
        <position position="312"/>
    </location>
</feature>
<feature type="binding site" evidence="10">
    <location>
        <position position="399"/>
    </location>
    <ligand>
        <name>homogentisate</name>
        <dbReference type="ChEBI" id="CHEBI:16169"/>
    </ligand>
</feature>
<comment type="cofactor">
    <cofactor evidence="1 10">
        <name>Fe cation</name>
        <dbReference type="ChEBI" id="CHEBI:24875"/>
    </cofactor>
</comment>
<dbReference type="AlphaFoldDB" id="V9D620"/>
<proteinExistence type="inferred from homology"/>
<dbReference type="Gene3D" id="2.60.120.10">
    <property type="entry name" value="Jelly Rolls"/>
    <property type="match status" value="1"/>
</dbReference>
<evidence type="ECO:0000256" key="10">
    <source>
        <dbReference type="PIRSR" id="PIRSR605708-2"/>
    </source>
</evidence>
<dbReference type="GeneID" id="19984310"/>
<feature type="binding site" evidence="10">
    <location>
        <position position="363"/>
    </location>
    <ligand>
        <name>Fe cation</name>
        <dbReference type="ChEBI" id="CHEBI:24875"/>
    </ligand>
</feature>
<dbReference type="GO" id="GO:0005737">
    <property type="term" value="C:cytoplasm"/>
    <property type="evidence" value="ECO:0007669"/>
    <property type="project" value="TreeGrafter"/>
</dbReference>
<evidence type="ECO:0000256" key="6">
    <source>
        <dbReference type="ARBA" id="ARBA00022964"/>
    </source>
</evidence>
<dbReference type="InterPro" id="IPR046452">
    <property type="entry name" value="HgmA_N"/>
</dbReference>
<dbReference type="UniPathway" id="UPA00139">
    <property type="reaction ID" value="UER00339"/>
</dbReference>
<keyword evidence="7" id="KW-0560">Oxidoreductase</keyword>
<gene>
    <name evidence="13" type="ORF">G647_05817</name>
</gene>
<evidence type="ECO:0000256" key="9">
    <source>
        <dbReference type="PIRSR" id="PIRSR605708-1"/>
    </source>
</evidence>
<evidence type="ECO:0000313" key="14">
    <source>
        <dbReference type="Proteomes" id="UP000030678"/>
    </source>
</evidence>
<evidence type="ECO:0000256" key="8">
    <source>
        <dbReference type="ARBA" id="ARBA00023004"/>
    </source>
</evidence>
<reference evidence="13 14" key="1">
    <citation type="submission" date="2013-03" db="EMBL/GenBank/DDBJ databases">
        <title>The Genome Sequence of Cladophialophora carrionii CBS 160.54.</title>
        <authorList>
            <consortium name="The Broad Institute Genomics Platform"/>
            <person name="Cuomo C."/>
            <person name="de Hoog S."/>
            <person name="Gorbushina A."/>
            <person name="Walker B."/>
            <person name="Young S.K."/>
            <person name="Zeng Q."/>
            <person name="Gargeya S."/>
            <person name="Fitzgerald M."/>
            <person name="Haas B."/>
            <person name="Abouelleil A."/>
            <person name="Allen A.W."/>
            <person name="Alvarado L."/>
            <person name="Arachchi H.M."/>
            <person name="Berlin A.M."/>
            <person name="Chapman S.B."/>
            <person name="Gainer-Dewar J."/>
            <person name="Goldberg J."/>
            <person name="Griggs A."/>
            <person name="Gujja S."/>
            <person name="Hansen M."/>
            <person name="Howarth C."/>
            <person name="Imamovic A."/>
            <person name="Ireland A."/>
            <person name="Larimer J."/>
            <person name="McCowan C."/>
            <person name="Murphy C."/>
            <person name="Pearson M."/>
            <person name="Poon T.W."/>
            <person name="Priest M."/>
            <person name="Roberts A."/>
            <person name="Saif S."/>
            <person name="Shea T."/>
            <person name="Sisk P."/>
            <person name="Sykes S."/>
            <person name="Wortman J."/>
            <person name="Nusbaum C."/>
            <person name="Birren B."/>
        </authorList>
    </citation>
    <scope>NUCLEOTIDE SEQUENCE [LARGE SCALE GENOMIC DNA]</scope>
    <source>
        <strain evidence="13 14">CBS 160.54</strain>
    </source>
</reference>
<dbReference type="HOGENOM" id="CLU_027174_0_0_1"/>
<dbReference type="GO" id="GO:0006559">
    <property type="term" value="P:L-phenylalanine catabolic process"/>
    <property type="evidence" value="ECO:0007669"/>
    <property type="project" value="UniProtKB-UniPathway"/>
</dbReference>
<feature type="domain" description="Homogentisate 1,2-dioxygenase N-terminal" evidence="12">
    <location>
        <begin position="14"/>
        <end position="299"/>
    </location>
</feature>
<keyword evidence="8 10" id="KW-0408">Iron</keyword>
<comment type="similarity">
    <text evidence="3">Belongs to the homogentisate dioxygenase family.</text>
</comment>
<sequence>MPPVTHFALKEKYEYHDGLGNHHRSEAVPGAVPVVNNHPQIPPLGLRTEKISGTSFVGPRAHNLFTYLYRIESSYQHTEFTEWNHDLEFANPAPAKHLNPNSTSWRTYPFPEKGDWMNQRLLASNGNAQQKTGIAVWVFNAHKDMAPQTAFTSLDGEALIVPQFGSLDITTELGKLLVRPNEIAVIPRGMRYRVTLPEGKPCRGHICELYQGHYRLPELGIIGTTGLANSYDFQVPTASFEGQLERATNGDQIPVANNGANKWTIISRLDTKLWTCSQVTTPFNVVGWQGTLYPYKYDLARFDTIGNLRYGHVDPSVYVLLTAPAFGKAPGTAVVDFIGVPPRWQAADDTFGMAWFHRNTMQEFGFPVINDQRADTPLNNPDTDFSPFGGYLNGAMATHGPDEPQFQAMRAKDTRTPSRYGNEKITICAIETECPLYLTDWAHKSAERNLKAVIEEYFRGKQLQRNPADSK</sequence>
<feature type="binding site" evidence="10">
    <location>
        <position position="399"/>
    </location>
    <ligand>
        <name>Fe cation</name>
        <dbReference type="ChEBI" id="CHEBI:24875"/>
    </ligand>
</feature>
<dbReference type="RefSeq" id="XP_008728365.1">
    <property type="nucleotide sequence ID" value="XM_008730143.1"/>
</dbReference>
<evidence type="ECO:0000256" key="1">
    <source>
        <dbReference type="ARBA" id="ARBA00001962"/>
    </source>
</evidence>
<dbReference type="Proteomes" id="UP000030678">
    <property type="component" value="Unassembled WGS sequence"/>
</dbReference>